<dbReference type="CDD" id="cd08432">
    <property type="entry name" value="PBP2_GcdR_TrpI_HvrB_AmpR_like"/>
    <property type="match status" value="1"/>
</dbReference>
<dbReference type="InterPro" id="IPR036388">
    <property type="entry name" value="WH-like_DNA-bd_sf"/>
</dbReference>
<evidence type="ECO:0000313" key="6">
    <source>
        <dbReference type="EMBL" id="MCL2914518.1"/>
    </source>
</evidence>
<protein>
    <submittedName>
        <fullName evidence="6">LysR substrate-binding domain-containing protein</fullName>
    </submittedName>
</protein>
<keyword evidence="2" id="KW-0805">Transcription regulation</keyword>
<evidence type="ECO:0000256" key="2">
    <source>
        <dbReference type="ARBA" id="ARBA00023015"/>
    </source>
</evidence>
<dbReference type="EMBL" id="JAKIKT010000004">
    <property type="protein sequence ID" value="MCL2914518.1"/>
    <property type="molecule type" value="Genomic_DNA"/>
</dbReference>
<dbReference type="SUPFAM" id="SSF46785">
    <property type="entry name" value="Winged helix' DNA-binding domain"/>
    <property type="match status" value="1"/>
</dbReference>
<dbReference type="Pfam" id="PF03466">
    <property type="entry name" value="LysR_substrate"/>
    <property type="match status" value="1"/>
</dbReference>
<dbReference type="Pfam" id="PF00126">
    <property type="entry name" value="HTH_1"/>
    <property type="match status" value="1"/>
</dbReference>
<sequence>MKLPPLKSLLYFKHVAQSGSLKTAAQQLYVTQAAVSQQIKSLEQHLGCQLFLRKVRQIELTPEGKQLLPYVVSGIGSLEQGVACFQRDPRPNVLNLSVLSSFAHCWLMPRLSDFQKHHPDIKLRLEPSDSLVQFDVGDTDLGIRFGYGDYPNLKSECLSEDSVLLACKPGTIDTSKPLREQLIRQKLIMDVCPDAERAWQALFDHHEIAQQDIPEFLSIDNAALVVQATQAGQGIAMLRRQLIAPLIELGQLEQITDFEITCQFRYFLVAPESHFRWPKVEQFRRWLMEQMSTNVS</sequence>
<feature type="domain" description="HTH lysR-type" evidence="5">
    <location>
        <begin position="4"/>
        <end position="61"/>
    </location>
</feature>
<comment type="caution">
    <text evidence="6">The sequence shown here is derived from an EMBL/GenBank/DDBJ whole genome shotgun (WGS) entry which is preliminary data.</text>
</comment>
<keyword evidence="3" id="KW-0238">DNA-binding</keyword>
<dbReference type="PANTHER" id="PTHR30537:SF74">
    <property type="entry name" value="HTH-TYPE TRANSCRIPTIONAL REGULATOR TRPI"/>
    <property type="match status" value="1"/>
</dbReference>
<organism evidence="6 7">
    <name type="scientific">Shewanella corallii</name>
    <dbReference type="NCBI Taxonomy" id="560080"/>
    <lineage>
        <taxon>Bacteria</taxon>
        <taxon>Pseudomonadati</taxon>
        <taxon>Pseudomonadota</taxon>
        <taxon>Gammaproteobacteria</taxon>
        <taxon>Alteromonadales</taxon>
        <taxon>Shewanellaceae</taxon>
        <taxon>Shewanella</taxon>
    </lineage>
</organism>
<dbReference type="Gene3D" id="3.40.190.10">
    <property type="entry name" value="Periplasmic binding protein-like II"/>
    <property type="match status" value="2"/>
</dbReference>
<gene>
    <name evidence="6" type="ORF">L2725_12150</name>
</gene>
<evidence type="ECO:0000256" key="1">
    <source>
        <dbReference type="ARBA" id="ARBA00009437"/>
    </source>
</evidence>
<dbReference type="SUPFAM" id="SSF53850">
    <property type="entry name" value="Periplasmic binding protein-like II"/>
    <property type="match status" value="1"/>
</dbReference>
<dbReference type="InterPro" id="IPR058163">
    <property type="entry name" value="LysR-type_TF_proteobact-type"/>
</dbReference>
<dbReference type="InterPro" id="IPR000847">
    <property type="entry name" value="LysR_HTH_N"/>
</dbReference>
<dbReference type="PANTHER" id="PTHR30537">
    <property type="entry name" value="HTH-TYPE TRANSCRIPTIONAL REGULATOR"/>
    <property type="match status" value="1"/>
</dbReference>
<dbReference type="RefSeq" id="WP_249249200.1">
    <property type="nucleotide sequence ID" value="NZ_JAKIKT010000004.1"/>
</dbReference>
<reference evidence="6 7" key="1">
    <citation type="submission" date="2022-01" db="EMBL/GenBank/DDBJ databases">
        <title>Whole genome-based taxonomy of the Shewanellaceae.</title>
        <authorList>
            <person name="Martin-Rodriguez A.J."/>
        </authorList>
    </citation>
    <scope>NUCLEOTIDE SEQUENCE [LARGE SCALE GENOMIC DNA]</scope>
    <source>
        <strain evidence="6 7">DSM 21332</strain>
    </source>
</reference>
<keyword evidence="7" id="KW-1185">Reference proteome</keyword>
<dbReference type="PROSITE" id="PS50931">
    <property type="entry name" value="HTH_LYSR"/>
    <property type="match status" value="1"/>
</dbReference>
<evidence type="ECO:0000259" key="5">
    <source>
        <dbReference type="PROSITE" id="PS50931"/>
    </source>
</evidence>
<evidence type="ECO:0000313" key="7">
    <source>
        <dbReference type="Proteomes" id="UP001202831"/>
    </source>
</evidence>
<dbReference type="Gene3D" id="1.10.10.10">
    <property type="entry name" value="Winged helix-like DNA-binding domain superfamily/Winged helix DNA-binding domain"/>
    <property type="match status" value="1"/>
</dbReference>
<comment type="similarity">
    <text evidence="1">Belongs to the LysR transcriptional regulatory family.</text>
</comment>
<dbReference type="PRINTS" id="PR00039">
    <property type="entry name" value="HTHLYSR"/>
</dbReference>
<keyword evidence="4" id="KW-0804">Transcription</keyword>
<dbReference type="InterPro" id="IPR036390">
    <property type="entry name" value="WH_DNA-bd_sf"/>
</dbReference>
<dbReference type="InterPro" id="IPR005119">
    <property type="entry name" value="LysR_subst-bd"/>
</dbReference>
<name>A0ABT0N7S9_9GAMM</name>
<proteinExistence type="inferred from homology"/>
<dbReference type="Proteomes" id="UP001202831">
    <property type="component" value="Unassembled WGS sequence"/>
</dbReference>
<evidence type="ECO:0000256" key="3">
    <source>
        <dbReference type="ARBA" id="ARBA00023125"/>
    </source>
</evidence>
<evidence type="ECO:0000256" key="4">
    <source>
        <dbReference type="ARBA" id="ARBA00023163"/>
    </source>
</evidence>
<accession>A0ABT0N7S9</accession>